<sequence length="162" mass="17711">MRRMLDCREVPSENGCTLTLTGEEDEVLEAGAAHAVAAHGHTDGEELRAGLRDHLRDAPYATGAGAFVQLIEFRTQQYDQMDMLIDGWAAEIGADRTARWMVMGRDLDRADTYVEVVEFPSAEAAKKNSDSPVTSAFASKMMGVCDGPATFRNLEVTRAETP</sequence>
<dbReference type="Proteomes" id="UP000295705">
    <property type="component" value="Unassembled WGS sequence"/>
</dbReference>
<dbReference type="AlphaFoldDB" id="A0A4R6VNT8"/>
<protein>
    <submittedName>
        <fullName evidence="1">Uncharacterized protein DUF1059</fullName>
    </submittedName>
</protein>
<accession>A0A4R6VNT8</accession>
<comment type="caution">
    <text evidence="1">The sequence shown here is derived from an EMBL/GenBank/DDBJ whole genome shotgun (WGS) entry which is preliminary data.</text>
</comment>
<reference evidence="1 2" key="1">
    <citation type="submission" date="2019-03" db="EMBL/GenBank/DDBJ databases">
        <title>Genomic Encyclopedia of Type Strains, Phase IV (KMG-IV): sequencing the most valuable type-strain genomes for metagenomic binning, comparative biology and taxonomic classification.</title>
        <authorList>
            <person name="Goeker M."/>
        </authorList>
    </citation>
    <scope>NUCLEOTIDE SEQUENCE [LARGE SCALE GENOMIC DNA]</scope>
    <source>
        <strain evidence="1 2">DSM 45775</strain>
    </source>
</reference>
<dbReference type="Pfam" id="PF06348">
    <property type="entry name" value="DUF1059"/>
    <property type="match status" value="1"/>
</dbReference>
<gene>
    <name evidence="1" type="ORF">EV188_101804</name>
</gene>
<keyword evidence="2" id="KW-1185">Reference proteome</keyword>
<name>A0A4R6VNT8_9PSEU</name>
<evidence type="ECO:0000313" key="1">
    <source>
        <dbReference type="EMBL" id="TDQ65552.1"/>
    </source>
</evidence>
<organism evidence="1 2">
    <name type="scientific">Actinomycetospora succinea</name>
    <dbReference type="NCBI Taxonomy" id="663603"/>
    <lineage>
        <taxon>Bacteria</taxon>
        <taxon>Bacillati</taxon>
        <taxon>Actinomycetota</taxon>
        <taxon>Actinomycetes</taxon>
        <taxon>Pseudonocardiales</taxon>
        <taxon>Pseudonocardiaceae</taxon>
        <taxon>Actinomycetospora</taxon>
    </lineage>
</organism>
<dbReference type="EMBL" id="SNYO01000001">
    <property type="protein sequence ID" value="TDQ65552.1"/>
    <property type="molecule type" value="Genomic_DNA"/>
</dbReference>
<evidence type="ECO:0000313" key="2">
    <source>
        <dbReference type="Proteomes" id="UP000295705"/>
    </source>
</evidence>
<dbReference type="InterPro" id="IPR009409">
    <property type="entry name" value="DUF1059"/>
</dbReference>
<proteinExistence type="predicted"/>
<dbReference type="OrthoDB" id="9182871at2"/>
<dbReference type="RefSeq" id="WP_133824896.1">
    <property type="nucleotide sequence ID" value="NZ_BAABHR010000019.1"/>
</dbReference>